<evidence type="ECO:0000256" key="1">
    <source>
        <dbReference type="SAM" id="SignalP"/>
    </source>
</evidence>
<evidence type="ECO:0000313" key="2">
    <source>
        <dbReference type="EMBL" id="SLN32718.1"/>
    </source>
</evidence>
<dbReference type="EMBL" id="FWFO01000001">
    <property type="protein sequence ID" value="SLN32718.1"/>
    <property type="molecule type" value="Genomic_DNA"/>
</dbReference>
<reference evidence="2 3" key="1">
    <citation type="submission" date="2017-03" db="EMBL/GenBank/DDBJ databases">
        <authorList>
            <person name="Afonso C.L."/>
            <person name="Miller P.J."/>
            <person name="Scott M.A."/>
            <person name="Spackman E."/>
            <person name="Goraichik I."/>
            <person name="Dimitrov K.M."/>
            <person name="Suarez D.L."/>
            <person name="Swayne D.E."/>
        </authorList>
    </citation>
    <scope>NUCLEOTIDE SEQUENCE [LARGE SCALE GENOMIC DNA]</scope>
    <source>
        <strain evidence="2 3">CECT 7639</strain>
    </source>
</reference>
<dbReference type="RefSeq" id="WP_085795035.1">
    <property type="nucleotide sequence ID" value="NZ_FWFO01000001.1"/>
</dbReference>
<dbReference type="OrthoDB" id="6371473at2"/>
<name>A0A1Y5S5T0_9RHOB</name>
<evidence type="ECO:0000313" key="3">
    <source>
        <dbReference type="Proteomes" id="UP000193077"/>
    </source>
</evidence>
<feature type="signal peptide" evidence="1">
    <location>
        <begin position="1"/>
        <end position="18"/>
    </location>
</feature>
<keyword evidence="1" id="KW-0732">Signal</keyword>
<proteinExistence type="predicted"/>
<dbReference type="Proteomes" id="UP000193077">
    <property type="component" value="Unassembled WGS sequence"/>
</dbReference>
<protein>
    <submittedName>
        <fullName evidence="2">Uncharacterized protein</fullName>
    </submittedName>
</protein>
<accession>A0A1Y5S5T0</accession>
<dbReference type="AlphaFoldDB" id="A0A1Y5S5T0"/>
<sequence length="123" mass="13693">MLKQMTLALTLVAVPLQAGEMMSAQDLMQTIPGATLSGISNEDYTTRWVQTYGPGETSGTGEGTFGERVYTSSWSIRQDLWCESWSNRSECWRIERVNETTLQPYVGQQKLPNVWTIVDPAGG</sequence>
<organism evidence="2 3">
    <name type="scientific">Falsiruegeria litorea R37</name>
    <dbReference type="NCBI Taxonomy" id="1200284"/>
    <lineage>
        <taxon>Bacteria</taxon>
        <taxon>Pseudomonadati</taxon>
        <taxon>Pseudomonadota</taxon>
        <taxon>Alphaproteobacteria</taxon>
        <taxon>Rhodobacterales</taxon>
        <taxon>Roseobacteraceae</taxon>
        <taxon>Falsiruegeria</taxon>
    </lineage>
</organism>
<keyword evidence="3" id="KW-1185">Reference proteome</keyword>
<feature type="chain" id="PRO_5010986762" evidence="1">
    <location>
        <begin position="19"/>
        <end position="123"/>
    </location>
</feature>
<gene>
    <name evidence="2" type="ORF">TRL7639_01421</name>
</gene>